<dbReference type="EMBL" id="AP027071">
    <property type="protein sequence ID" value="BDU63391.1"/>
    <property type="molecule type" value="Genomic_DNA"/>
</dbReference>
<feature type="chain" id="PRO_5047001526" description="Lipoprotein" evidence="1">
    <location>
        <begin position="24"/>
        <end position="299"/>
    </location>
</feature>
<dbReference type="RefSeq" id="WP_281862262.1">
    <property type="nucleotide sequence ID" value="NZ_AP027071.1"/>
</dbReference>
<geneLocation type="plasmid" evidence="2 3">
    <name>p100</name>
</geneLocation>
<feature type="signal peptide" evidence="1">
    <location>
        <begin position="1"/>
        <end position="23"/>
    </location>
</feature>
<evidence type="ECO:0000313" key="3">
    <source>
        <dbReference type="Proteomes" id="UP001317516"/>
    </source>
</evidence>
<organism evidence="2 3">
    <name type="scientific">Candidatus Borrelia fainii</name>
    <dbReference type="NCBI Taxonomy" id="2518322"/>
    <lineage>
        <taxon>Bacteria</taxon>
        <taxon>Pseudomonadati</taxon>
        <taxon>Spirochaetota</taxon>
        <taxon>Spirochaetia</taxon>
        <taxon>Spirochaetales</taxon>
        <taxon>Borreliaceae</taxon>
        <taxon>Borrelia</taxon>
    </lineage>
</organism>
<gene>
    <name evidence="2" type="ORF">BOFE_09310</name>
</gene>
<protein>
    <recommendedName>
        <fullName evidence="4">Lipoprotein</fullName>
    </recommendedName>
</protein>
<keyword evidence="2" id="KW-0614">Plasmid</keyword>
<name>A0ABM8DLC0_9SPIR</name>
<evidence type="ECO:0008006" key="4">
    <source>
        <dbReference type="Google" id="ProtNLM"/>
    </source>
</evidence>
<keyword evidence="1" id="KW-0732">Signal</keyword>
<keyword evidence="3" id="KW-1185">Reference proteome</keyword>
<dbReference type="Proteomes" id="UP001317516">
    <property type="component" value="Plasmid p100"/>
</dbReference>
<sequence>MKTTKLIKTILIIWIGSSLGACTQNLKKNQNNPRLVLQRSIPNNINSANLNSKEPTKKPIPKHGLFDDFEEPTKKPIPKYGLFDDLVIFKDDESRGDHYYSKLYTKEYDINFDLFMNHKFYRITKYDKNQWAFRERGKEESGKLKKIKLLFPHHIFKNNLKDLSKVDDYNLQFINLCLSFENSEGKTIDIVFAGSRDDIMAFSQALKKDSDKVPQKFSFKFFIDKKSESDNGYYFYKTKLGENLQEFINDNSSSQYEDETFKLINKEGIDKLKQITDQFSTLAELKKFITSKRFNKSDI</sequence>
<evidence type="ECO:0000313" key="2">
    <source>
        <dbReference type="EMBL" id="BDU63391.1"/>
    </source>
</evidence>
<proteinExistence type="predicted"/>
<dbReference type="PROSITE" id="PS51257">
    <property type="entry name" value="PROKAR_LIPOPROTEIN"/>
    <property type="match status" value="1"/>
</dbReference>
<reference evidence="2 3" key="1">
    <citation type="submission" date="2022-11" db="EMBL/GenBank/DDBJ databases">
        <title>Genome sequence of clinical isolate of the human pathogenic Borrelia fainii.</title>
        <authorList>
            <person name="Itokawa K."/>
            <person name="Sato K."/>
            <person name="Qiu Y."/>
        </authorList>
    </citation>
    <scope>NUCLEOTIDE SEQUENCE [LARGE SCALE GENOMIC DNA]</scope>
    <source>
        <strain evidence="2 3">Qtaro</strain>
        <plasmid evidence="2 3">p100</plasmid>
    </source>
</reference>
<evidence type="ECO:0000256" key="1">
    <source>
        <dbReference type="SAM" id="SignalP"/>
    </source>
</evidence>
<accession>A0ABM8DLC0</accession>